<dbReference type="InterPro" id="IPR046341">
    <property type="entry name" value="SET_dom_sf"/>
</dbReference>
<dbReference type="Proteomes" id="UP000782312">
    <property type="component" value="Unassembled WGS sequence"/>
</dbReference>
<accession>A0A932HYZ9</accession>
<dbReference type="Gene3D" id="2.170.270.10">
    <property type="entry name" value="SET domain"/>
    <property type="match status" value="1"/>
</dbReference>
<dbReference type="InterPro" id="IPR001214">
    <property type="entry name" value="SET_dom"/>
</dbReference>
<dbReference type="InterPro" id="IPR053201">
    <property type="entry name" value="Flavunoidine_N-MTase"/>
</dbReference>
<proteinExistence type="predicted"/>
<dbReference type="AlphaFoldDB" id="A0A932HYZ9"/>
<name>A0A932HYZ9_UNCTE</name>
<evidence type="ECO:0000313" key="2">
    <source>
        <dbReference type="EMBL" id="MBI3128310.1"/>
    </source>
</evidence>
<comment type="caution">
    <text evidence="2">The sequence shown here is derived from an EMBL/GenBank/DDBJ whole genome shotgun (WGS) entry which is preliminary data.</text>
</comment>
<dbReference type="PANTHER" id="PTHR12350">
    <property type="entry name" value="HISTONE-LYSINE N-METHYLTRANSFERASE-RELATED"/>
    <property type="match status" value="1"/>
</dbReference>
<gene>
    <name evidence="2" type="ORF">HYZ11_11950</name>
</gene>
<dbReference type="Pfam" id="PF00856">
    <property type="entry name" value="SET"/>
    <property type="match status" value="1"/>
</dbReference>
<sequence length="193" mass="21983">MLHPDTVLQFISPEIGYGVFATSLIPQGTITWVYDPLDQILTPEQVESMPEIYGEPLARYTYRTPEGNHILLWDLARFMNHSCSPNCMATHYGFEVAVRDIESGAELTVDYATLYMKPEETFDCYCRAEECRWRITSGDAEKLKEDWAAQIQGGLLRIGEVDQPLMHLLGNGHLQRACADHGVPFQLSLRRLF</sequence>
<dbReference type="PROSITE" id="PS50280">
    <property type="entry name" value="SET"/>
    <property type="match status" value="1"/>
</dbReference>
<dbReference type="EMBL" id="JACPUR010000027">
    <property type="protein sequence ID" value="MBI3128310.1"/>
    <property type="molecule type" value="Genomic_DNA"/>
</dbReference>
<reference evidence="2" key="1">
    <citation type="submission" date="2020-07" db="EMBL/GenBank/DDBJ databases">
        <title>Huge and variable diversity of episymbiotic CPR bacteria and DPANN archaea in groundwater ecosystems.</title>
        <authorList>
            <person name="He C.Y."/>
            <person name="Keren R."/>
            <person name="Whittaker M."/>
            <person name="Farag I.F."/>
            <person name="Doudna J."/>
            <person name="Cate J.H.D."/>
            <person name="Banfield J.F."/>
        </authorList>
    </citation>
    <scope>NUCLEOTIDE SEQUENCE</scope>
    <source>
        <strain evidence="2">NC_groundwater_763_Ag_S-0.2um_68_21</strain>
    </source>
</reference>
<dbReference type="SUPFAM" id="SSF82199">
    <property type="entry name" value="SET domain"/>
    <property type="match status" value="1"/>
</dbReference>
<evidence type="ECO:0000313" key="3">
    <source>
        <dbReference type="Proteomes" id="UP000782312"/>
    </source>
</evidence>
<evidence type="ECO:0000259" key="1">
    <source>
        <dbReference type="PROSITE" id="PS50280"/>
    </source>
</evidence>
<dbReference type="PANTHER" id="PTHR12350:SF19">
    <property type="entry name" value="SET DOMAIN-CONTAINING PROTEIN"/>
    <property type="match status" value="1"/>
</dbReference>
<protein>
    <submittedName>
        <fullName evidence="2">SET domain-containing protein</fullName>
    </submittedName>
</protein>
<feature type="domain" description="SET" evidence="1">
    <location>
        <begin position="5"/>
        <end position="112"/>
    </location>
</feature>
<organism evidence="2 3">
    <name type="scientific">Tectimicrobiota bacterium</name>
    <dbReference type="NCBI Taxonomy" id="2528274"/>
    <lineage>
        <taxon>Bacteria</taxon>
        <taxon>Pseudomonadati</taxon>
        <taxon>Nitrospinota/Tectimicrobiota group</taxon>
        <taxon>Candidatus Tectimicrobiota</taxon>
    </lineage>
</organism>